<sequence length="76" mass="8679">MVLPIFRGCRLDGHLLGTHACPPEFLDDSDELNPIYVEWHSKDQYCLGWLVSVMSKDVAHAVVSAKFAHEAWRQIQ</sequence>
<keyword evidence="2" id="KW-1185">Reference proteome</keyword>
<accession>A0AAP0JF47</accession>
<proteinExistence type="predicted"/>
<dbReference type="EMBL" id="JBBNAG010000005">
    <property type="protein sequence ID" value="KAK9133026.1"/>
    <property type="molecule type" value="Genomic_DNA"/>
</dbReference>
<gene>
    <name evidence="1" type="ORF">Scep_012554</name>
</gene>
<evidence type="ECO:0000313" key="1">
    <source>
        <dbReference type="EMBL" id="KAK9133026.1"/>
    </source>
</evidence>
<dbReference type="Proteomes" id="UP001419268">
    <property type="component" value="Unassembled WGS sequence"/>
</dbReference>
<organism evidence="1 2">
    <name type="scientific">Stephania cephalantha</name>
    <dbReference type="NCBI Taxonomy" id="152367"/>
    <lineage>
        <taxon>Eukaryota</taxon>
        <taxon>Viridiplantae</taxon>
        <taxon>Streptophyta</taxon>
        <taxon>Embryophyta</taxon>
        <taxon>Tracheophyta</taxon>
        <taxon>Spermatophyta</taxon>
        <taxon>Magnoliopsida</taxon>
        <taxon>Ranunculales</taxon>
        <taxon>Menispermaceae</taxon>
        <taxon>Menispermoideae</taxon>
        <taxon>Cissampelideae</taxon>
        <taxon>Stephania</taxon>
    </lineage>
</organism>
<reference evidence="1 2" key="1">
    <citation type="submission" date="2024-01" db="EMBL/GenBank/DDBJ databases">
        <title>Genome assemblies of Stephania.</title>
        <authorList>
            <person name="Yang L."/>
        </authorList>
    </citation>
    <scope>NUCLEOTIDE SEQUENCE [LARGE SCALE GENOMIC DNA]</scope>
    <source>
        <strain evidence="1">JXDWG</strain>
        <tissue evidence="1">Leaf</tissue>
    </source>
</reference>
<dbReference type="AlphaFoldDB" id="A0AAP0JF47"/>
<name>A0AAP0JF47_9MAGN</name>
<evidence type="ECO:0000313" key="2">
    <source>
        <dbReference type="Proteomes" id="UP001419268"/>
    </source>
</evidence>
<protein>
    <submittedName>
        <fullName evidence="1">Uncharacterized protein</fullName>
    </submittedName>
</protein>
<comment type="caution">
    <text evidence="1">The sequence shown here is derived from an EMBL/GenBank/DDBJ whole genome shotgun (WGS) entry which is preliminary data.</text>
</comment>